<organism evidence="1 2">
    <name type="scientific">Cellulomonas hominis</name>
    <dbReference type="NCBI Taxonomy" id="156981"/>
    <lineage>
        <taxon>Bacteria</taxon>
        <taxon>Bacillati</taxon>
        <taxon>Actinomycetota</taxon>
        <taxon>Actinomycetes</taxon>
        <taxon>Micrococcales</taxon>
        <taxon>Cellulomonadaceae</taxon>
        <taxon>Cellulomonas</taxon>
    </lineage>
</organism>
<dbReference type="OrthoDB" id="9800058at2"/>
<keyword evidence="1" id="KW-0378">Hydrolase</keyword>
<dbReference type="SUPFAM" id="SSF56784">
    <property type="entry name" value="HAD-like"/>
    <property type="match status" value="1"/>
</dbReference>
<dbReference type="Proteomes" id="UP000308121">
    <property type="component" value="Unassembled WGS sequence"/>
</dbReference>
<dbReference type="Gene3D" id="1.10.150.240">
    <property type="entry name" value="Putative phosphatase, domain 2"/>
    <property type="match status" value="1"/>
</dbReference>
<dbReference type="EMBL" id="SZYE01000178">
    <property type="protein sequence ID" value="TKR22487.1"/>
    <property type="molecule type" value="Genomic_DNA"/>
</dbReference>
<dbReference type="RefSeq" id="WP_154730677.1">
    <property type="nucleotide sequence ID" value="NZ_SZYE01000178.1"/>
</dbReference>
<dbReference type="InterPro" id="IPR023214">
    <property type="entry name" value="HAD_sf"/>
</dbReference>
<dbReference type="InterPro" id="IPR006439">
    <property type="entry name" value="HAD-SF_hydro_IA"/>
</dbReference>
<gene>
    <name evidence="1" type="ORF">FA014_16170</name>
</gene>
<dbReference type="AlphaFoldDB" id="A0A7Z8NPJ3"/>
<evidence type="ECO:0000313" key="2">
    <source>
        <dbReference type="Proteomes" id="UP000308121"/>
    </source>
</evidence>
<protein>
    <submittedName>
        <fullName evidence="1">HAD family hydrolase</fullName>
    </submittedName>
</protein>
<dbReference type="PANTHER" id="PTHR43481">
    <property type="entry name" value="FRUCTOSE-1-PHOSPHATE PHOSPHATASE"/>
    <property type="match status" value="1"/>
</dbReference>
<dbReference type="InterPro" id="IPR036412">
    <property type="entry name" value="HAD-like_sf"/>
</dbReference>
<dbReference type="NCBIfam" id="TIGR01509">
    <property type="entry name" value="HAD-SF-IA-v3"/>
    <property type="match status" value="1"/>
</dbReference>
<proteinExistence type="predicted"/>
<dbReference type="SFLD" id="SFLDS00003">
    <property type="entry name" value="Haloacid_Dehalogenase"/>
    <property type="match status" value="1"/>
</dbReference>
<dbReference type="Gene3D" id="3.40.50.1000">
    <property type="entry name" value="HAD superfamily/HAD-like"/>
    <property type="match status" value="1"/>
</dbReference>
<evidence type="ECO:0000313" key="1">
    <source>
        <dbReference type="EMBL" id="TKR22487.1"/>
    </source>
</evidence>
<name>A0A7Z8NPJ3_9CELL</name>
<dbReference type="GO" id="GO:0050308">
    <property type="term" value="F:sugar-phosphatase activity"/>
    <property type="evidence" value="ECO:0007669"/>
    <property type="project" value="TreeGrafter"/>
</dbReference>
<dbReference type="Pfam" id="PF00702">
    <property type="entry name" value="Hydrolase"/>
    <property type="match status" value="1"/>
</dbReference>
<dbReference type="PANTHER" id="PTHR43481:SF4">
    <property type="entry name" value="GLYCEROL-1-PHOSPHATE PHOSPHOHYDROLASE 1-RELATED"/>
    <property type="match status" value="1"/>
</dbReference>
<reference evidence="1 2" key="1">
    <citation type="submission" date="2019-05" db="EMBL/GenBank/DDBJ databases">
        <title>Genome sequence of Cellulomonas hominis strain CS1.</title>
        <authorList>
            <person name="Belmont J."/>
            <person name="Maclea K.S."/>
        </authorList>
    </citation>
    <scope>NUCLEOTIDE SEQUENCE [LARGE SCALE GENOMIC DNA]</scope>
    <source>
        <strain evidence="1 2">CS1</strain>
    </source>
</reference>
<comment type="caution">
    <text evidence="1">The sequence shown here is derived from an EMBL/GenBank/DDBJ whole genome shotgun (WGS) entry which is preliminary data.</text>
</comment>
<dbReference type="SFLD" id="SFLDG01129">
    <property type="entry name" value="C1.5:_HAD__Beta-PGM__Phosphata"/>
    <property type="match status" value="1"/>
</dbReference>
<dbReference type="InterPro" id="IPR023198">
    <property type="entry name" value="PGP-like_dom2"/>
</dbReference>
<accession>A0A7Z8NPJ3</accession>
<sequence>MTATTGPRPAPARDVLDEVFDAVLLDMDGTLISSTRSVERCWLRFAAEFGAPTADLAPFRFHGVPGRDIVDLLLPDRDPAERAAALARVVDLEVSDTEGIEVLPGAADALRLGAAGRAAVVTSCGARLAAARIAAVDLPVPPTVVTADDVGRGKPDPEPYRTGAARLGVDVRRCLVVEDAESGVRSGRAAGAAVLALRTTEPDGPDGGADLVVADLSAVRFEVTGAGVRVRPA</sequence>
<dbReference type="InterPro" id="IPR051806">
    <property type="entry name" value="HAD-like_SPP"/>
</dbReference>